<evidence type="ECO:0000256" key="1">
    <source>
        <dbReference type="PROSITE-ProRule" id="PRU00024"/>
    </source>
</evidence>
<dbReference type="Gene3D" id="2.120.10.30">
    <property type="entry name" value="TolB, C-terminal domain"/>
    <property type="match status" value="1"/>
</dbReference>
<dbReference type="Gene3D" id="3.30.160.60">
    <property type="entry name" value="Classic Zinc Finger"/>
    <property type="match status" value="1"/>
</dbReference>
<accession>A0A6J8DGY7</accession>
<dbReference type="OrthoDB" id="6061212at2759"/>
<gene>
    <name evidence="4" type="ORF">MCOR_40213</name>
</gene>
<dbReference type="InterPro" id="IPR011042">
    <property type="entry name" value="6-blade_b-propeller_TolB-like"/>
</dbReference>
<reference evidence="4 5" key="1">
    <citation type="submission" date="2020-06" db="EMBL/GenBank/DDBJ databases">
        <authorList>
            <person name="Li R."/>
            <person name="Bekaert M."/>
        </authorList>
    </citation>
    <scope>NUCLEOTIDE SEQUENCE [LARGE SCALE GENOMIC DNA]</scope>
    <source>
        <strain evidence="5">wild</strain>
    </source>
</reference>
<dbReference type="Pfam" id="PF00643">
    <property type="entry name" value="zf-B_box"/>
    <property type="match status" value="1"/>
</dbReference>
<feature type="domain" description="B box-type" evidence="3">
    <location>
        <begin position="1"/>
        <end position="38"/>
    </location>
</feature>
<evidence type="ECO:0000259" key="3">
    <source>
        <dbReference type="PROSITE" id="PS50119"/>
    </source>
</evidence>
<keyword evidence="1" id="KW-0479">Metal-binding</keyword>
<organism evidence="4 5">
    <name type="scientific">Mytilus coruscus</name>
    <name type="common">Sea mussel</name>
    <dbReference type="NCBI Taxonomy" id="42192"/>
    <lineage>
        <taxon>Eukaryota</taxon>
        <taxon>Metazoa</taxon>
        <taxon>Spiralia</taxon>
        <taxon>Lophotrochozoa</taxon>
        <taxon>Mollusca</taxon>
        <taxon>Bivalvia</taxon>
        <taxon>Autobranchia</taxon>
        <taxon>Pteriomorphia</taxon>
        <taxon>Mytilida</taxon>
        <taxon>Mytiloidea</taxon>
        <taxon>Mytilidae</taxon>
        <taxon>Mytilinae</taxon>
        <taxon>Mytilus</taxon>
    </lineage>
</organism>
<proteinExistence type="predicted"/>
<dbReference type="PANTHER" id="PTHR25462">
    <property type="entry name" value="BONUS, ISOFORM C-RELATED"/>
    <property type="match status" value="1"/>
</dbReference>
<keyword evidence="1" id="KW-0862">Zinc</keyword>
<protein>
    <recommendedName>
        <fullName evidence="3">B box-type domain-containing protein</fullName>
    </recommendedName>
</protein>
<dbReference type="GO" id="GO:0008270">
    <property type="term" value="F:zinc ion binding"/>
    <property type="evidence" value="ECO:0007669"/>
    <property type="project" value="UniProtKB-KW"/>
</dbReference>
<name>A0A6J8DGY7_MYTCO</name>
<sequence>MCENHRKQLYCLYCRTCKRLVCPECIVVTHSMHTFDNLENTLRENLGLLSCVASDIQNNIMFAYIEHENALDRNIMEVQKEYEVLMKRISRQEEKLKTFIEEETNKLRTNLTNERNRVVDLITKERVYYYEKRNKLKLFKDRIENKILIENDLNDVIETVNEFESINKYHPKYVVHKEMMIGYKEGSITTQSINNLVGFTSSKKPDVHFSLVQSHPTNLSSIITIVTVNPNIAWFVDNISNTQSKILQKLEIGQDITKIDEHDVVLSDVDVSPSGELFAAFTMEGCIKRFTSSGKFEIFYSCSPLILRGLHVTKSGNVLIGVRESGTAFPITDHSSRQVLIVNNEKKLTKTLEFDPFGNRLFSVPLQITTNNNGDICVIDSVSMTEGRVIAVRELAEMIKWEYLGHKSVNSRKFPFNPDGIVCTRTGNIIVCEQKTNTLHILSEFGAFIHCQNLATSLGIHWPCSLTIDSTELLWIGCSTAATEPRNAKFHILKFRGI</sequence>
<evidence type="ECO:0000313" key="4">
    <source>
        <dbReference type="EMBL" id="CAC5406662.1"/>
    </source>
</evidence>
<dbReference type="PROSITE" id="PS50119">
    <property type="entry name" value="ZF_BBOX"/>
    <property type="match status" value="1"/>
</dbReference>
<dbReference type="InterPro" id="IPR047153">
    <property type="entry name" value="TRIM45/56/19-like"/>
</dbReference>
<dbReference type="SUPFAM" id="SSF57845">
    <property type="entry name" value="B-box zinc-binding domain"/>
    <property type="match status" value="1"/>
</dbReference>
<keyword evidence="2" id="KW-0175">Coiled coil</keyword>
<keyword evidence="1" id="KW-0863">Zinc-finger</keyword>
<dbReference type="InterPro" id="IPR000315">
    <property type="entry name" value="Znf_B-box"/>
</dbReference>
<dbReference type="PANTHER" id="PTHR25462:SF296">
    <property type="entry name" value="MEIOTIC P26, ISOFORM F"/>
    <property type="match status" value="1"/>
</dbReference>
<dbReference type="EMBL" id="CACVKT020007264">
    <property type="protein sequence ID" value="CAC5406662.1"/>
    <property type="molecule type" value="Genomic_DNA"/>
</dbReference>
<evidence type="ECO:0000313" key="5">
    <source>
        <dbReference type="Proteomes" id="UP000507470"/>
    </source>
</evidence>
<feature type="coiled-coil region" evidence="2">
    <location>
        <begin position="68"/>
        <end position="102"/>
    </location>
</feature>
<dbReference type="Proteomes" id="UP000507470">
    <property type="component" value="Unassembled WGS sequence"/>
</dbReference>
<evidence type="ECO:0000256" key="2">
    <source>
        <dbReference type="SAM" id="Coils"/>
    </source>
</evidence>
<dbReference type="CDD" id="cd19756">
    <property type="entry name" value="Bbox2"/>
    <property type="match status" value="1"/>
</dbReference>
<dbReference type="AlphaFoldDB" id="A0A6J8DGY7"/>
<keyword evidence="5" id="KW-1185">Reference proteome</keyword>
<dbReference type="SUPFAM" id="SSF101898">
    <property type="entry name" value="NHL repeat"/>
    <property type="match status" value="1"/>
</dbReference>